<dbReference type="EMBL" id="JAAWWP010000017">
    <property type="protein sequence ID" value="NKI44250.1"/>
    <property type="molecule type" value="Genomic_DNA"/>
</dbReference>
<organism evidence="4 5">
    <name type="scientific">Streptomyces physcomitrii</name>
    <dbReference type="NCBI Taxonomy" id="2724184"/>
    <lineage>
        <taxon>Bacteria</taxon>
        <taxon>Bacillati</taxon>
        <taxon>Actinomycetota</taxon>
        <taxon>Actinomycetes</taxon>
        <taxon>Kitasatosporales</taxon>
        <taxon>Streptomycetaceae</taxon>
        <taxon>Streptomyces</taxon>
    </lineage>
</organism>
<reference evidence="4 5" key="1">
    <citation type="submission" date="2020-04" db="EMBL/GenBank/DDBJ databases">
        <title>Phylogenetic Diversity and Antibacterial Activity against Ralstonia solanacearum of Endophytic Actinomycete Isolated from Moss.</title>
        <authorList>
            <person name="Zhuang X."/>
        </authorList>
    </citation>
    <scope>NUCLEOTIDE SEQUENCE [LARGE SCALE GENOMIC DNA]</scope>
    <source>
        <strain evidence="4 5">LD120</strain>
    </source>
</reference>
<comment type="caution">
    <text evidence="4">The sequence shown here is derived from an EMBL/GenBank/DDBJ whole genome shotgun (WGS) entry which is preliminary data.</text>
</comment>
<dbReference type="PRINTS" id="PR00420">
    <property type="entry name" value="RNGMNOXGNASE"/>
</dbReference>
<dbReference type="Pfam" id="PF01494">
    <property type="entry name" value="FAD_binding_3"/>
    <property type="match status" value="1"/>
</dbReference>
<proteinExistence type="predicted"/>
<dbReference type="PANTHER" id="PTHR43004:SF3">
    <property type="entry name" value="P-HYDROXYBENZOATE HYDROXYLASE"/>
    <property type="match status" value="1"/>
</dbReference>
<sequence>MSTVRTLRTPVCIIGAGPSGLLLSRLLKLNGIDSLVLERRSRAYVEKRVRAGLLEEGTVRTLRAAGAADRLDREGLVHEGFEWRLDGEHHRMPFAELSGAAVWMYGQQEVVKDLIAVREDEPGLHFGVEDVSVDAVTGDGALLHCTLDGRPTEIACEFLAGCDGFHGVSRRAIPAGKLTGHSRTYPFSWLGVLAAAPPMSPELVYAVSGHGFALSSMRSHTVSRLYLQVPPGERAGDRSDEAIWRELDFRLTGGTGALPTGEILERVLVPLRGFVAEPVQYRRLFLVGDAAHIVPPSAAKGLNLAVADARLLAEALSSWYGQGRRADLDAYAPTALRRAWLGQEFSEAMTSLLHEAPDEEPYSRRLRRARFAHLLSSEAEARNFAEQYTGVARR</sequence>
<gene>
    <name evidence="4" type="ORF">HFV08_23985</name>
</gene>
<dbReference type="InterPro" id="IPR002938">
    <property type="entry name" value="FAD-bd"/>
</dbReference>
<dbReference type="RefSeq" id="WP_168542343.1">
    <property type="nucleotide sequence ID" value="NZ_JAAWWP010000017.1"/>
</dbReference>
<evidence type="ECO:0000256" key="1">
    <source>
        <dbReference type="ARBA" id="ARBA00022630"/>
    </source>
</evidence>
<dbReference type="SUPFAM" id="SSF54373">
    <property type="entry name" value="FAD-linked reductases, C-terminal domain"/>
    <property type="match status" value="1"/>
</dbReference>
<dbReference type="InterPro" id="IPR036188">
    <property type="entry name" value="FAD/NAD-bd_sf"/>
</dbReference>
<keyword evidence="1" id="KW-0285">Flavoprotein</keyword>
<keyword evidence="2" id="KW-0274">FAD</keyword>
<dbReference type="Proteomes" id="UP000772196">
    <property type="component" value="Unassembled WGS sequence"/>
</dbReference>
<dbReference type="Gene3D" id="3.50.50.60">
    <property type="entry name" value="FAD/NAD(P)-binding domain"/>
    <property type="match status" value="1"/>
</dbReference>
<protein>
    <submittedName>
        <fullName evidence="4">4-hydroxybenzoate 3-monooxygenase</fullName>
    </submittedName>
</protein>
<feature type="domain" description="FAD-binding" evidence="3">
    <location>
        <begin position="8"/>
        <end position="341"/>
    </location>
</feature>
<evidence type="ECO:0000313" key="4">
    <source>
        <dbReference type="EMBL" id="NKI44250.1"/>
    </source>
</evidence>
<dbReference type="NCBIfam" id="NF006091">
    <property type="entry name" value="PRK08243.1"/>
    <property type="match status" value="1"/>
</dbReference>
<keyword evidence="5" id="KW-1185">Reference proteome</keyword>
<dbReference type="InterPro" id="IPR050641">
    <property type="entry name" value="RIFMO-like"/>
</dbReference>
<accession>A0ABX1HAG2</accession>
<dbReference type="Gene3D" id="3.30.9.10">
    <property type="entry name" value="D-Amino Acid Oxidase, subunit A, domain 2"/>
    <property type="match status" value="1"/>
</dbReference>
<evidence type="ECO:0000259" key="3">
    <source>
        <dbReference type="Pfam" id="PF01494"/>
    </source>
</evidence>
<evidence type="ECO:0000313" key="5">
    <source>
        <dbReference type="Proteomes" id="UP000772196"/>
    </source>
</evidence>
<dbReference type="SUPFAM" id="SSF51905">
    <property type="entry name" value="FAD/NAD(P)-binding domain"/>
    <property type="match status" value="1"/>
</dbReference>
<evidence type="ECO:0000256" key="2">
    <source>
        <dbReference type="ARBA" id="ARBA00022827"/>
    </source>
</evidence>
<dbReference type="PANTHER" id="PTHR43004">
    <property type="entry name" value="TRK SYSTEM POTASSIUM UPTAKE PROTEIN"/>
    <property type="match status" value="1"/>
</dbReference>
<name>A0ABX1HAG2_9ACTN</name>